<protein>
    <submittedName>
        <fullName evidence="1">Replication initiation protein</fullName>
    </submittedName>
</protein>
<evidence type="ECO:0000313" key="1">
    <source>
        <dbReference type="EMBL" id="MER0429454.1"/>
    </source>
</evidence>
<sequence>MNVELPGVQWDELWLPLRPYATNRLQEGIRRERRPVAMTRRYVEANPSALSNLLVVDVDHSDAVLRAVSSVGSHPLPNAVVENPVNGHAHAVWALAEAVTRTEYARRKPLAYAAAVTERLRRALDGDAAYSGLMTKNPLHLDWSTEWLHGGLHTLGELEEALSGHMPPVRWRETKRFRTNITGLGRNCSIFETARTWAYREVRHHFGSPDTLHTAIHAEVHTRNAEFAEPLPAVEARGIANSIHRWITTRSRMWKDGAAVYEATFVAIQSARGKKGGKASGAVRTARRDERAAAMLEYMRGTS</sequence>
<comment type="caution">
    <text evidence="1">The sequence shown here is derived from an EMBL/GenBank/DDBJ whole genome shotgun (WGS) entry which is preliminary data.</text>
</comment>
<dbReference type="Pfam" id="PF03090">
    <property type="entry name" value="Replicase"/>
    <property type="match status" value="1"/>
</dbReference>
<dbReference type="InterPro" id="IPR004322">
    <property type="entry name" value="Plasmid_replicase_bac"/>
</dbReference>
<name>A0ABV1QE55_STRMI</name>
<evidence type="ECO:0000313" key="2">
    <source>
        <dbReference type="Proteomes" id="UP001456562"/>
    </source>
</evidence>
<proteinExistence type="predicted"/>
<dbReference type="RefSeq" id="WP_350241467.1">
    <property type="nucleotide sequence ID" value="NZ_JBEJUE010000060.1"/>
</dbReference>
<dbReference type="Proteomes" id="UP001456562">
    <property type="component" value="Unassembled WGS sequence"/>
</dbReference>
<gene>
    <name evidence="1" type="ORF">ABR748_35450</name>
</gene>
<reference evidence="1 2" key="1">
    <citation type="submission" date="2024-01" db="EMBL/GenBank/DDBJ databases">
        <title>Metagenomic exploration of the rhizosphere soil microbial community and their significance in facilitating the development of wild simulated ginseng.</title>
        <authorList>
            <person name="Huang J."/>
        </authorList>
    </citation>
    <scope>NUCLEOTIDE SEQUENCE [LARGE SCALE GENOMIC DNA]</scope>
    <source>
        <strain evidence="1 2">WY141</strain>
    </source>
</reference>
<dbReference type="EMBL" id="JBEJUE010000060">
    <property type="protein sequence ID" value="MER0429454.1"/>
    <property type="molecule type" value="Genomic_DNA"/>
</dbReference>
<keyword evidence="2" id="KW-1185">Reference proteome</keyword>
<organism evidence="1 2">
    <name type="scientific">Streptomyces microflavus</name>
    <name type="common">Streptomyces lipmanii</name>
    <dbReference type="NCBI Taxonomy" id="1919"/>
    <lineage>
        <taxon>Bacteria</taxon>
        <taxon>Bacillati</taxon>
        <taxon>Actinomycetota</taxon>
        <taxon>Actinomycetes</taxon>
        <taxon>Kitasatosporales</taxon>
        <taxon>Streptomycetaceae</taxon>
        <taxon>Streptomyces</taxon>
    </lineage>
</organism>
<dbReference type="Gene3D" id="1.10.340.50">
    <property type="match status" value="1"/>
</dbReference>
<accession>A0ABV1QE55</accession>